<dbReference type="Proteomes" id="UP000191024">
    <property type="component" value="Chromosome H"/>
</dbReference>
<dbReference type="PROSITE" id="PS50200">
    <property type="entry name" value="RA"/>
    <property type="match status" value="1"/>
</dbReference>
<dbReference type="Gene3D" id="3.80.10.10">
    <property type="entry name" value="Ribonuclease Inhibitor"/>
    <property type="match status" value="4"/>
</dbReference>
<evidence type="ECO:0000256" key="1">
    <source>
        <dbReference type="ARBA" id="ARBA00001593"/>
    </source>
</evidence>
<feature type="compositionally biased region" description="Basic residues" evidence="17">
    <location>
        <begin position="407"/>
        <end position="416"/>
    </location>
</feature>
<dbReference type="GO" id="GO:0005737">
    <property type="term" value="C:cytoplasm"/>
    <property type="evidence" value="ECO:0007669"/>
    <property type="project" value="TreeGrafter"/>
</dbReference>
<feature type="region of interest" description="Disordered" evidence="17">
    <location>
        <begin position="347"/>
        <end position="547"/>
    </location>
</feature>
<dbReference type="InterPro" id="IPR000159">
    <property type="entry name" value="RA_dom"/>
</dbReference>
<feature type="compositionally biased region" description="Polar residues" evidence="17">
    <location>
        <begin position="69"/>
        <end position="87"/>
    </location>
</feature>
<keyword evidence="8" id="KW-0479">Metal-binding</keyword>
<feature type="domain" description="Ras-associating" evidence="19">
    <location>
        <begin position="575"/>
        <end position="662"/>
    </location>
</feature>
<dbReference type="Gene3D" id="3.30.70.1230">
    <property type="entry name" value="Nucleotide cyclase"/>
    <property type="match status" value="1"/>
</dbReference>
<dbReference type="SMART" id="SM00369">
    <property type="entry name" value="LRR_TYP"/>
    <property type="match status" value="11"/>
</dbReference>
<feature type="compositionally biased region" description="Polar residues" evidence="17">
    <location>
        <begin position="247"/>
        <end position="295"/>
    </location>
</feature>
<evidence type="ECO:0000259" key="19">
    <source>
        <dbReference type="PROSITE" id="PS50200"/>
    </source>
</evidence>
<feature type="compositionally biased region" description="Polar residues" evidence="17">
    <location>
        <begin position="355"/>
        <end position="370"/>
    </location>
</feature>
<evidence type="ECO:0000256" key="11">
    <source>
        <dbReference type="ARBA" id="ARBA00022840"/>
    </source>
</evidence>
<name>A0A1G4KG19_9SACH</name>
<dbReference type="SMART" id="SM00365">
    <property type="entry name" value="LRR_SD22"/>
    <property type="match status" value="9"/>
</dbReference>
<feature type="region of interest" description="Disordered" evidence="17">
    <location>
        <begin position="1"/>
        <end position="20"/>
    </location>
</feature>
<feature type="compositionally biased region" description="Basic and acidic residues" evidence="17">
    <location>
        <begin position="452"/>
        <end position="465"/>
    </location>
</feature>
<dbReference type="PROSITE" id="PS51746">
    <property type="entry name" value="PPM_2"/>
    <property type="match status" value="1"/>
</dbReference>
<dbReference type="GO" id="GO:0005524">
    <property type="term" value="F:ATP binding"/>
    <property type="evidence" value="ECO:0007669"/>
    <property type="project" value="UniProtKB-KW"/>
</dbReference>
<dbReference type="InterPro" id="IPR001611">
    <property type="entry name" value="Leu-rich_rpt"/>
</dbReference>
<dbReference type="SUPFAM" id="SSF52058">
    <property type="entry name" value="L domain-like"/>
    <property type="match status" value="2"/>
</dbReference>
<feature type="compositionally biased region" description="Low complexity" evidence="17">
    <location>
        <begin position="158"/>
        <end position="172"/>
    </location>
</feature>
<feature type="domain" description="Guanylate cyclase" evidence="18">
    <location>
        <begin position="1564"/>
        <end position="1701"/>
    </location>
</feature>
<dbReference type="InterPro" id="IPR003591">
    <property type="entry name" value="Leu-rich_rpt_typical-subtyp"/>
</dbReference>
<proteinExistence type="inferred from homology"/>
<feature type="compositionally biased region" description="Polar residues" evidence="17">
    <location>
        <begin position="420"/>
        <end position="432"/>
    </location>
</feature>
<dbReference type="PROSITE" id="PS50125">
    <property type="entry name" value="GUANYLATE_CYCLASE_2"/>
    <property type="match status" value="1"/>
</dbReference>
<evidence type="ECO:0000313" key="22">
    <source>
        <dbReference type="Proteomes" id="UP000191024"/>
    </source>
</evidence>
<dbReference type="EC" id="4.6.1.1" evidence="5"/>
<dbReference type="InterPro" id="IPR032675">
    <property type="entry name" value="LRR_dom_sf"/>
</dbReference>
<evidence type="ECO:0000256" key="17">
    <source>
        <dbReference type="SAM" id="MobiDB-lite"/>
    </source>
</evidence>
<feature type="compositionally biased region" description="Polar residues" evidence="17">
    <location>
        <begin position="474"/>
        <end position="491"/>
    </location>
</feature>
<evidence type="ECO:0000259" key="18">
    <source>
        <dbReference type="PROSITE" id="PS50125"/>
    </source>
</evidence>
<evidence type="ECO:0000259" key="20">
    <source>
        <dbReference type="PROSITE" id="PS51746"/>
    </source>
</evidence>
<dbReference type="CDD" id="cd00143">
    <property type="entry name" value="PP2Cc"/>
    <property type="match status" value="1"/>
</dbReference>
<evidence type="ECO:0000256" key="6">
    <source>
        <dbReference type="ARBA" id="ARBA00021420"/>
    </source>
</evidence>
<dbReference type="SMART" id="SM00364">
    <property type="entry name" value="LRR_BAC"/>
    <property type="match status" value="8"/>
</dbReference>
<evidence type="ECO:0000256" key="2">
    <source>
        <dbReference type="ARBA" id="ARBA00001946"/>
    </source>
</evidence>
<dbReference type="Gene3D" id="3.60.40.10">
    <property type="entry name" value="PPM-type phosphatase domain"/>
    <property type="match status" value="1"/>
</dbReference>
<dbReference type="InterPro" id="IPR001054">
    <property type="entry name" value="A/G_cyclase"/>
</dbReference>
<dbReference type="CDD" id="cd07302">
    <property type="entry name" value="CHD"/>
    <property type="match status" value="1"/>
</dbReference>
<evidence type="ECO:0000256" key="9">
    <source>
        <dbReference type="ARBA" id="ARBA00022737"/>
    </source>
</evidence>
<dbReference type="SMART" id="SM00314">
    <property type="entry name" value="RA"/>
    <property type="match status" value="1"/>
</dbReference>
<comment type="cofactor">
    <cofactor evidence="2">
        <name>Mg(2+)</name>
        <dbReference type="ChEBI" id="CHEBI:18420"/>
    </cofactor>
</comment>
<feature type="domain" description="PPM-type phosphatase" evidence="20">
    <location>
        <begin position="1254"/>
        <end position="1520"/>
    </location>
</feature>
<keyword evidence="13" id="KW-0115">cAMP biosynthesis</keyword>
<accession>A0A1G4KG19</accession>
<keyword evidence="9" id="KW-0677">Repeat</keyword>
<dbReference type="InterPro" id="IPR001932">
    <property type="entry name" value="PPM-type_phosphatase-like_dom"/>
</dbReference>
<comment type="function">
    <text evidence="3">Plays essential roles in regulation of cellular metabolism by catalyzing the synthesis of a second messenger, cAMP.</text>
</comment>
<evidence type="ECO:0000256" key="3">
    <source>
        <dbReference type="ARBA" id="ARBA00003896"/>
    </source>
</evidence>
<dbReference type="GO" id="GO:0006171">
    <property type="term" value="P:cAMP biosynthetic process"/>
    <property type="evidence" value="ECO:0007669"/>
    <property type="project" value="UniProtKB-KW"/>
</dbReference>
<feature type="compositionally biased region" description="Basic and acidic residues" evidence="17">
    <location>
        <begin position="296"/>
        <end position="309"/>
    </location>
</feature>
<dbReference type="GO" id="GO:0046872">
    <property type="term" value="F:metal ion binding"/>
    <property type="evidence" value="ECO:0007669"/>
    <property type="project" value="UniProtKB-KW"/>
</dbReference>
<evidence type="ECO:0000256" key="5">
    <source>
        <dbReference type="ARBA" id="ARBA00012201"/>
    </source>
</evidence>
<dbReference type="Pfam" id="PF00481">
    <property type="entry name" value="PP2C"/>
    <property type="match status" value="1"/>
</dbReference>
<dbReference type="Pfam" id="PF21187">
    <property type="entry name" value="CYAA_C"/>
    <property type="match status" value="1"/>
</dbReference>
<evidence type="ECO:0000256" key="16">
    <source>
        <dbReference type="ARBA" id="ARBA00032637"/>
    </source>
</evidence>
<dbReference type="PANTHER" id="PTHR48051">
    <property type="match status" value="1"/>
</dbReference>
<evidence type="ECO:0000256" key="10">
    <source>
        <dbReference type="ARBA" id="ARBA00022741"/>
    </source>
</evidence>
<dbReference type="PANTHER" id="PTHR48051:SF1">
    <property type="entry name" value="RAS SUPPRESSOR PROTEIN 1"/>
    <property type="match status" value="1"/>
</dbReference>
<evidence type="ECO:0000313" key="21">
    <source>
        <dbReference type="EMBL" id="SCV03528.1"/>
    </source>
</evidence>
<keyword evidence="12" id="KW-0460">Magnesium</keyword>
<dbReference type="GO" id="GO:0004016">
    <property type="term" value="F:adenylate cyclase activity"/>
    <property type="evidence" value="ECO:0007669"/>
    <property type="project" value="UniProtKB-EC"/>
</dbReference>
<dbReference type="GO" id="GO:0035556">
    <property type="term" value="P:intracellular signal transduction"/>
    <property type="evidence" value="ECO:0007669"/>
    <property type="project" value="InterPro"/>
</dbReference>
<dbReference type="InterPro" id="IPR048580">
    <property type="entry name" value="CYAA_C"/>
</dbReference>
<dbReference type="FunFam" id="3.30.70.1230:FF:000084">
    <property type="entry name" value="Adenylate cyclase"/>
    <property type="match status" value="1"/>
</dbReference>
<keyword evidence="10" id="KW-0547">Nucleotide-binding</keyword>
<reference evidence="22" key="1">
    <citation type="submission" date="2016-03" db="EMBL/GenBank/DDBJ databases">
        <authorList>
            <person name="Devillers H."/>
        </authorList>
    </citation>
    <scope>NUCLEOTIDE SEQUENCE [LARGE SCALE GENOMIC DNA]</scope>
</reference>
<evidence type="ECO:0000256" key="8">
    <source>
        <dbReference type="ARBA" id="ARBA00022723"/>
    </source>
</evidence>
<protein>
    <recommendedName>
        <fullName evidence="6">Adenylate cyclase</fullName>
        <ecNumber evidence="5">4.6.1.1</ecNumber>
    </recommendedName>
    <alternativeName>
        <fullName evidence="15">ATP pyrophosphate-lyase</fullName>
    </alternativeName>
    <alternativeName>
        <fullName evidence="16">Adenylyl cyclase</fullName>
    </alternativeName>
</protein>
<dbReference type="OrthoDB" id="2021138at2759"/>
<organism evidence="21 22">
    <name type="scientific">Lachancea mirantina</name>
    <dbReference type="NCBI Taxonomy" id="1230905"/>
    <lineage>
        <taxon>Eukaryota</taxon>
        <taxon>Fungi</taxon>
        <taxon>Dikarya</taxon>
        <taxon>Ascomycota</taxon>
        <taxon>Saccharomycotina</taxon>
        <taxon>Saccharomycetes</taxon>
        <taxon>Saccharomycetales</taxon>
        <taxon>Saccharomycetaceae</taxon>
        <taxon>Lachancea</taxon>
    </lineage>
</organism>
<dbReference type="InterPro" id="IPR029787">
    <property type="entry name" value="Nucleotide_cyclase"/>
</dbReference>
<evidence type="ECO:0000256" key="4">
    <source>
        <dbReference type="ARBA" id="ARBA00005381"/>
    </source>
</evidence>
<keyword evidence="7" id="KW-0433">Leucine-rich repeat</keyword>
<keyword evidence="14" id="KW-0456">Lyase</keyword>
<feature type="region of interest" description="Disordered" evidence="17">
    <location>
        <begin position="193"/>
        <end position="319"/>
    </location>
</feature>
<dbReference type="InterPro" id="IPR050216">
    <property type="entry name" value="LRR_domain-containing"/>
</dbReference>
<dbReference type="InterPro" id="IPR036457">
    <property type="entry name" value="PPM-type-like_dom_sf"/>
</dbReference>
<comment type="catalytic activity">
    <reaction evidence="1">
        <text>ATP = 3',5'-cyclic AMP + diphosphate</text>
        <dbReference type="Rhea" id="RHEA:15389"/>
        <dbReference type="ChEBI" id="CHEBI:30616"/>
        <dbReference type="ChEBI" id="CHEBI:33019"/>
        <dbReference type="ChEBI" id="CHEBI:58165"/>
        <dbReference type="EC" id="4.6.1.1"/>
    </reaction>
</comment>
<evidence type="ECO:0000256" key="13">
    <source>
        <dbReference type="ARBA" id="ARBA00022998"/>
    </source>
</evidence>
<feature type="region of interest" description="Disordered" evidence="17">
    <location>
        <begin position="67"/>
        <end position="98"/>
    </location>
</feature>
<evidence type="ECO:0000256" key="7">
    <source>
        <dbReference type="ARBA" id="ARBA00022614"/>
    </source>
</evidence>
<sequence length="1916" mass="213207">MTYTGSAAKGPAGSHPSSKVKKIGCCCQSHLPYKYYRFLLANISARTLSVTLILLDTTMSGNGIRKVTSLDSSRSGSSANLQASRSEASGDDTKSRPFLSKQASMGHAGVFENGAFAKQLQRRHKGFHNPALTHSPDDPIPPFTHPIKPRIPGLHRTTSNVSVSGKNSSGTSQRKGSRAGSLFKRLAGMKMISVGGGDTNNSDGQESVTKERTPAAAAGGSGGGGGPASIRRKMSTFIHNSGDARSGNVSKQSLFAGSSGTSRRGSVASITTSGSSNSQTLSHSQQLQKASSGSESRADGRLSEGRSDGSESPVRSPRGITRSTSYFLLDTDLNNLSDITNAAPAPIKKDDKIETQQTSDRQASKVTQALATPEVKQSIEPAYSRTQWTAPESWDIDEEVGKPTPGKGKRRHHRHGNQGSGTPTGRRTNDPSTPHAGKRGRETSPSSSLSKIDSRSLSKLEDRSEFGMVHRKIPSTQRLGESNSRDVSPNTPARAVSPVSITSSVASKGRNHSETISTLSDYEDEEGDINHLRSDSMGSSQTFDSDVLKNDEDNDRIYYELQKYYNDFSDVDPHRKYAIRIFNTDDTFTTLSCTANQTVQEMIPQLKRKFNVGQGNYQVSLKVAKVPKILRPQARPILIQRRLLLLSGYSKSDPLHIMGIEDLSFVFKFIFHPVATSHLTYEQEQRLSRGDFAHVDLRTMNLTIPPIIFYQYTSNIESLDVSNNANIFLPLDFIESAIKLSSLRMVNIRASRFPPNITEAYKLVSLDLERNFIKRVPNAISNLANLTILNLQCNELERLPNGFTSLKNLQLLDVSSNKFSQFPEVICHCTSLLQIDLSYNKIPNVPPSVNGLVKLAKMNLSNNRITQLADLVGMTNLRTLNLKHNRINSVKLNAPNLQNLFLSDNRISVFDDKLLRLRTLEIQENPITAIAYRGELLENLTTLSLNKAKLSSLAPEILFKLPNLEKLELNENNLTQIPPEIKNLSRLVYLSAARNKLEGLPEELTELKNLKTLDVHSNNLSNLVRGMGRMELTYFNVSSNLLGNTINVEEIFLDRDNSPLAKSLLFLSMSDNNMGDQFWTLFNFYENLKTLNLAYNNLTDLSSLKLEGLTELYLSGNNLVTLPGDTVLKLSSLKVLLLNGNHLLSLPSELSHLKQLTVLDVGSNQLKYNISNYQYDWNWAHNLELKYLNFSGNKRFEIKSTSDHESKEDLSNLTVLKDMRILGLMDVTIKTSRVPDESVNVRLRTTASLINGLKYGVADTLGQKDCVTTRDVTFERFRGKEDECLICLYDGKNEGVNAGHKISKIIRDIYDKILIRQLEKFGEDEEGIRKALRFSFLQLNKEINGMLNSVDADNANYEFTSVDLLSGSSATVVFIKGQKLYTANIGDTMAVLSRNNGDVVPLTTLHIPTKRDEYKRIRISGGYVNNSKLDGVSDISRGVGFFDLLPHIHASPDITAFDLRSTDEMIIIATKKLWEFLDYDIICDICREHKSEPMLAAEKLKDYSISYGCVDNMTILCLSLDKSADNRTNFNLNRNDLISRRSNFEDTTLRRMQPEIAPPTGNLAMVFTDIKNSTFLWELFPDAMRSAIKIHNDIMRRNLRIFGGYEVKTEGDAFMVAFPTPITALVWCLSVQLKLLDAEWPEEITSIQGGCLITDKLGKKIYLGLCVRMGIHWGCPVPELDVVTQRMDYLGPVVNKAARVSGVADGGQITLSNDFFSEFNKILGFHERVAHDHEPLEKVYGENLVGEILEREMQSLENIGWVFRELGEQKLKGLETKEYITIAYPKSLASRHDFVSNQADSSTVSDEVLFQFRTLSNRLEGLVSLLSGGLIEKEKNNMGAYVTFDTKTKNAVMSSASENDRICLFDHIITRIESIVAILQIRQRMDGSLQMPTASDGTPERTLYEMLDQLFAEAGR</sequence>
<dbReference type="Pfam" id="PF00211">
    <property type="entry name" value="Guanylate_cyc"/>
    <property type="match status" value="1"/>
</dbReference>
<dbReference type="PROSITE" id="PS51450">
    <property type="entry name" value="LRR"/>
    <property type="match status" value="7"/>
</dbReference>
<feature type="region of interest" description="Disordered" evidence="17">
    <location>
        <begin position="127"/>
        <end position="181"/>
    </location>
</feature>
<evidence type="ECO:0000256" key="15">
    <source>
        <dbReference type="ARBA" id="ARBA00032597"/>
    </source>
</evidence>
<dbReference type="SMART" id="SM00332">
    <property type="entry name" value="PP2Cc"/>
    <property type="match status" value="1"/>
</dbReference>
<dbReference type="EMBL" id="LT598468">
    <property type="protein sequence ID" value="SCV03528.1"/>
    <property type="molecule type" value="Genomic_DNA"/>
</dbReference>
<comment type="similarity">
    <text evidence="4">Belongs to the adenylyl cyclase class-3 family.</text>
</comment>
<dbReference type="InterPro" id="IPR055071">
    <property type="entry name" value="RA_PHLPP-like"/>
</dbReference>
<dbReference type="STRING" id="1230905.A0A1G4KG19"/>
<dbReference type="SUPFAM" id="SSF55073">
    <property type="entry name" value="Nucleotide cyclase"/>
    <property type="match status" value="1"/>
</dbReference>
<gene>
    <name evidence="21" type="ORF">LAMI_0H08878G</name>
</gene>
<evidence type="ECO:0000256" key="12">
    <source>
        <dbReference type="ARBA" id="ARBA00022842"/>
    </source>
</evidence>
<evidence type="ECO:0000256" key="14">
    <source>
        <dbReference type="ARBA" id="ARBA00023239"/>
    </source>
</evidence>
<dbReference type="SUPFAM" id="SSF81606">
    <property type="entry name" value="PP2C-like"/>
    <property type="match status" value="1"/>
</dbReference>
<dbReference type="Pfam" id="PF13855">
    <property type="entry name" value="LRR_8"/>
    <property type="match status" value="3"/>
</dbReference>
<dbReference type="Pfam" id="PF23010">
    <property type="entry name" value="RA_3"/>
    <property type="match status" value="1"/>
</dbReference>
<keyword evidence="22" id="KW-1185">Reference proteome</keyword>
<keyword evidence="11" id="KW-0067">ATP-binding</keyword>
<dbReference type="SMART" id="SM00044">
    <property type="entry name" value="CYCc"/>
    <property type="match status" value="1"/>
</dbReference>